<organism evidence="1 2">
    <name type="scientific">Brassica campestris</name>
    <name type="common">Field mustard</name>
    <dbReference type="NCBI Taxonomy" id="3711"/>
    <lineage>
        <taxon>Eukaryota</taxon>
        <taxon>Viridiplantae</taxon>
        <taxon>Streptophyta</taxon>
        <taxon>Embryophyta</taxon>
        <taxon>Tracheophyta</taxon>
        <taxon>Spermatophyta</taxon>
        <taxon>Magnoliopsida</taxon>
        <taxon>eudicotyledons</taxon>
        <taxon>Gunneridae</taxon>
        <taxon>Pentapetalae</taxon>
        <taxon>rosids</taxon>
        <taxon>malvids</taxon>
        <taxon>Brassicales</taxon>
        <taxon>Brassicaceae</taxon>
        <taxon>Brassiceae</taxon>
        <taxon>Brassica</taxon>
    </lineage>
</organism>
<dbReference type="Gramene" id="A03p67930.2_BraZ1">
    <property type="protein sequence ID" value="A03p67930.2_BraZ1.CDS"/>
    <property type="gene ID" value="A03g67930.2_BraZ1"/>
</dbReference>
<dbReference type="PANTHER" id="PTHR33784:SF46">
    <property type="entry name" value="(RAPE) HYPOTHETICAL PROTEIN"/>
    <property type="match status" value="1"/>
</dbReference>
<dbReference type="InterPro" id="IPR040338">
    <property type="entry name" value="At1g67623-like"/>
</dbReference>
<name>A0A8D9GR51_BRACM</name>
<evidence type="ECO:0008006" key="3">
    <source>
        <dbReference type="Google" id="ProtNLM"/>
    </source>
</evidence>
<proteinExistence type="predicted"/>
<evidence type="ECO:0000313" key="2">
    <source>
        <dbReference type="Proteomes" id="UP000694005"/>
    </source>
</evidence>
<evidence type="ECO:0000313" key="1">
    <source>
        <dbReference type="EMBL" id="CAG7885450.1"/>
    </source>
</evidence>
<dbReference type="Proteomes" id="UP000694005">
    <property type="component" value="Chromosome A03"/>
</dbReference>
<protein>
    <recommendedName>
        <fullName evidence="3">F-box domain-containing protein</fullName>
    </recommendedName>
</protein>
<sequence length="331" mass="37707">MASLNIPNLPEEILCKIIEMVGADSFYYLGGILRAGKRGYALVHEPSVLRKCNVQPMVTFATCQICTGGQFREFFIKCVTAGNTNAIYYEGLYAALMVGPEKCIRILQPNVPNHDLSTLAVGIFNVCIGNDKEASKLFQQFAANHYDLRSDAIVGLGADLEWRLISFGAPYMNRYGASFKFPDDEVIKSPSCLYGHDYTVDFEGSLFVYLKYSYSLSIPFNQSKSNWTTLNFGLSYTVSIRIPSVFVYRQYSNTVSIRIPSFFEYRQFLNTDIRIPSVFVYRQYSNTVIFRIPSVFVHRVLCFHDNCMSKETINRCWSLSPSFDGIRHFPK</sequence>
<reference evidence="1 2" key="1">
    <citation type="submission" date="2021-07" db="EMBL/GenBank/DDBJ databases">
        <authorList>
            <consortium name="Genoscope - CEA"/>
            <person name="William W."/>
        </authorList>
    </citation>
    <scope>NUCLEOTIDE SEQUENCE [LARGE SCALE GENOMIC DNA]</scope>
</reference>
<gene>
    <name evidence="1" type="ORF">BRAPAZ1V2_A03P67930.2</name>
</gene>
<dbReference type="AlphaFoldDB" id="A0A8D9GR51"/>
<dbReference type="EMBL" id="LS974619">
    <property type="protein sequence ID" value="CAG7885450.1"/>
    <property type="molecule type" value="Genomic_DNA"/>
</dbReference>
<accession>A0A8D9GR51</accession>
<dbReference type="PANTHER" id="PTHR33784">
    <property type="entry name" value="OS05G0482100 PROTEIN"/>
    <property type="match status" value="1"/>
</dbReference>